<keyword evidence="2" id="KW-1185">Reference proteome</keyword>
<evidence type="ECO:0000313" key="2">
    <source>
        <dbReference type="Proteomes" id="UP000199645"/>
    </source>
</evidence>
<name>A0A1I2KBC6_9ACTN</name>
<protein>
    <recommendedName>
        <fullName evidence="3">DUF697 domain-containing protein</fullName>
    </recommendedName>
</protein>
<dbReference type="OrthoDB" id="9977616at2"/>
<evidence type="ECO:0000313" key="1">
    <source>
        <dbReference type="EMBL" id="SFF64345.1"/>
    </source>
</evidence>
<reference evidence="1 2" key="1">
    <citation type="submission" date="2016-10" db="EMBL/GenBank/DDBJ databases">
        <authorList>
            <person name="de Groot N.N."/>
        </authorList>
    </citation>
    <scope>NUCLEOTIDE SEQUENCE [LARGE SCALE GENOMIC DNA]</scope>
    <source>
        <strain evidence="1 2">DSM 43019</strain>
    </source>
</reference>
<organism evidence="1 2">
    <name type="scientific">Actinoplanes philippinensis</name>
    <dbReference type="NCBI Taxonomy" id="35752"/>
    <lineage>
        <taxon>Bacteria</taxon>
        <taxon>Bacillati</taxon>
        <taxon>Actinomycetota</taxon>
        <taxon>Actinomycetes</taxon>
        <taxon>Micromonosporales</taxon>
        <taxon>Micromonosporaceae</taxon>
        <taxon>Actinoplanes</taxon>
    </lineage>
</organism>
<accession>A0A1I2KBC6</accession>
<proteinExistence type="predicted"/>
<dbReference type="RefSeq" id="WP_143134048.1">
    <property type="nucleotide sequence ID" value="NZ_BOMT01000086.1"/>
</dbReference>
<dbReference type="Proteomes" id="UP000199645">
    <property type="component" value="Unassembled WGS sequence"/>
</dbReference>
<sequence>MPTLDEARKEAWRIVGSATAAAGAMGWLPGSSVLLTGADLVTVKLVADAFGVQDYWLEQAVGSAGKGFIGKKFAYELLTLIPGPGWAIKSAAATAMTAASGSALIEYMESRSPYV</sequence>
<evidence type="ECO:0008006" key="3">
    <source>
        <dbReference type="Google" id="ProtNLM"/>
    </source>
</evidence>
<dbReference type="AlphaFoldDB" id="A0A1I2KBC6"/>
<dbReference type="EMBL" id="FONV01000016">
    <property type="protein sequence ID" value="SFF64345.1"/>
    <property type="molecule type" value="Genomic_DNA"/>
</dbReference>
<gene>
    <name evidence="1" type="ORF">SAMN05421541_11661</name>
</gene>